<protein>
    <submittedName>
        <fullName evidence="1">Uncharacterized protein</fullName>
    </submittedName>
</protein>
<accession>A0ABD6AYG5</accession>
<reference evidence="1 2" key="1">
    <citation type="journal article" date="2019" name="Int. J. Syst. Evol. Microbiol.">
        <title>The Global Catalogue of Microorganisms (GCM) 10K type strain sequencing project: providing services to taxonomists for standard genome sequencing and annotation.</title>
        <authorList>
            <consortium name="The Broad Institute Genomics Platform"/>
            <consortium name="The Broad Institute Genome Sequencing Center for Infectious Disease"/>
            <person name="Wu L."/>
            <person name="Ma J."/>
        </authorList>
    </citation>
    <scope>NUCLEOTIDE SEQUENCE [LARGE SCALE GENOMIC DNA]</scope>
    <source>
        <strain evidence="1 2">CGMCC 1.12563</strain>
    </source>
</reference>
<organism evidence="1 2">
    <name type="scientific">Halomarina rubra</name>
    <dbReference type="NCBI Taxonomy" id="2071873"/>
    <lineage>
        <taxon>Archaea</taxon>
        <taxon>Methanobacteriati</taxon>
        <taxon>Methanobacteriota</taxon>
        <taxon>Stenosarchaea group</taxon>
        <taxon>Halobacteria</taxon>
        <taxon>Halobacteriales</taxon>
        <taxon>Natronomonadaceae</taxon>
        <taxon>Halomarina</taxon>
    </lineage>
</organism>
<proteinExistence type="predicted"/>
<dbReference type="Proteomes" id="UP001597187">
    <property type="component" value="Unassembled WGS sequence"/>
</dbReference>
<dbReference type="AlphaFoldDB" id="A0ABD6AYG5"/>
<dbReference type="InterPro" id="IPR058821">
    <property type="entry name" value="Double_WHD-containing_halo"/>
</dbReference>
<keyword evidence="2" id="KW-1185">Reference proteome</keyword>
<name>A0ABD6AYG5_9EURY</name>
<gene>
    <name evidence="1" type="ORF">ACFSBT_16735</name>
</gene>
<comment type="caution">
    <text evidence="1">The sequence shown here is derived from an EMBL/GenBank/DDBJ whole genome shotgun (WGS) entry which is preliminary data.</text>
</comment>
<evidence type="ECO:0000313" key="1">
    <source>
        <dbReference type="EMBL" id="MFD1514928.1"/>
    </source>
</evidence>
<sequence length="169" mass="19054">MKFKVVPEPRSLTFVREATLALPLVPGSEDDCCARLMADADVASRDAAKEWLTFLRALGLLAESDGKYYQTRTDPDDAELARAFRERVHPVDDLLAVLDAAEESGATPLSPEAAYERVRQRVPQWERSRRTDWEDVWLTRVERALAWAETFGFAERVDDGYSPATDPPV</sequence>
<dbReference type="EMBL" id="JBHUDC010000008">
    <property type="protein sequence ID" value="MFD1514928.1"/>
    <property type="molecule type" value="Genomic_DNA"/>
</dbReference>
<dbReference type="RefSeq" id="WP_250874855.1">
    <property type="nucleotide sequence ID" value="NZ_JALXFV010000008.1"/>
</dbReference>
<evidence type="ECO:0000313" key="2">
    <source>
        <dbReference type="Proteomes" id="UP001597187"/>
    </source>
</evidence>
<dbReference type="Pfam" id="PF25947">
    <property type="entry name" value="WHD_halo_double"/>
    <property type="match status" value="1"/>
</dbReference>